<keyword evidence="6" id="KW-1185">Reference proteome</keyword>
<keyword evidence="1 3" id="KW-0547">Nucleotide-binding</keyword>
<dbReference type="InterPro" id="IPR050206">
    <property type="entry name" value="FtsK/SpoIIIE/SftA"/>
</dbReference>
<evidence type="ECO:0000259" key="4">
    <source>
        <dbReference type="PROSITE" id="PS50901"/>
    </source>
</evidence>
<evidence type="ECO:0000256" key="1">
    <source>
        <dbReference type="ARBA" id="ARBA00022741"/>
    </source>
</evidence>
<evidence type="ECO:0000313" key="5">
    <source>
        <dbReference type="EMBL" id="MBB4934259.1"/>
    </source>
</evidence>
<dbReference type="EMBL" id="JACHJT010000001">
    <property type="protein sequence ID" value="MBB4934259.1"/>
    <property type="molecule type" value="Genomic_DNA"/>
</dbReference>
<evidence type="ECO:0000313" key="6">
    <source>
        <dbReference type="Proteomes" id="UP000523007"/>
    </source>
</evidence>
<keyword evidence="2 3" id="KW-0067">ATP-binding</keyword>
<gene>
    <name evidence="5" type="ORF">F4561_005079</name>
</gene>
<protein>
    <recommendedName>
        <fullName evidence="4">FtsK domain-containing protein</fullName>
    </recommendedName>
</protein>
<comment type="caution">
    <text evidence="5">The sequence shown here is derived from an EMBL/GenBank/DDBJ whole genome shotgun (WGS) entry which is preliminary data.</text>
</comment>
<dbReference type="RefSeq" id="WP_221445613.1">
    <property type="nucleotide sequence ID" value="NZ_JACHJT010000001.1"/>
</dbReference>
<feature type="domain" description="FtsK" evidence="4">
    <location>
        <begin position="218"/>
        <end position="407"/>
    </location>
</feature>
<dbReference type="GO" id="GO:0005524">
    <property type="term" value="F:ATP binding"/>
    <property type="evidence" value="ECO:0007669"/>
    <property type="project" value="UniProtKB-UniRule"/>
</dbReference>
<organism evidence="5 6">
    <name type="scientific">Lipingzhangella halophila</name>
    <dbReference type="NCBI Taxonomy" id="1783352"/>
    <lineage>
        <taxon>Bacteria</taxon>
        <taxon>Bacillati</taxon>
        <taxon>Actinomycetota</taxon>
        <taxon>Actinomycetes</taxon>
        <taxon>Streptosporangiales</taxon>
        <taxon>Nocardiopsidaceae</taxon>
        <taxon>Lipingzhangella</taxon>
    </lineage>
</organism>
<dbReference type="InterPro" id="IPR027417">
    <property type="entry name" value="P-loop_NTPase"/>
</dbReference>
<dbReference type="InterPro" id="IPR002543">
    <property type="entry name" value="FtsK_dom"/>
</dbReference>
<name>A0A7W7W5V8_9ACTN</name>
<proteinExistence type="predicted"/>
<dbReference type="PANTHER" id="PTHR22683">
    <property type="entry name" value="SPORULATION PROTEIN RELATED"/>
    <property type="match status" value="1"/>
</dbReference>
<accession>A0A7W7W5V8</accession>
<dbReference type="GO" id="GO:0003677">
    <property type="term" value="F:DNA binding"/>
    <property type="evidence" value="ECO:0007669"/>
    <property type="project" value="InterPro"/>
</dbReference>
<dbReference type="Pfam" id="PF01580">
    <property type="entry name" value="FtsK_SpoIIIE"/>
    <property type="match status" value="1"/>
</dbReference>
<feature type="binding site" evidence="3">
    <location>
        <begin position="243"/>
        <end position="250"/>
    </location>
    <ligand>
        <name>ATP</name>
        <dbReference type="ChEBI" id="CHEBI:30616"/>
    </ligand>
</feature>
<dbReference type="PANTHER" id="PTHR22683:SF41">
    <property type="entry name" value="DNA TRANSLOCASE FTSK"/>
    <property type="match status" value="1"/>
</dbReference>
<dbReference type="Gene3D" id="3.40.50.300">
    <property type="entry name" value="P-loop containing nucleotide triphosphate hydrolases"/>
    <property type="match status" value="1"/>
</dbReference>
<sequence>MSNEPERRPVAFPSLFDEPEVPTRVPHTAASWLGHRVVRPAWLWRREIAVVLAPVVVGAIPWVVRGAPLADLARLGGGIALAGLLGGVLSLVPRLRSGVGRWLSEGRLRRKWDMACRFSRLQTDALRIPRITETEHAGAGTRVTVRLPKGLSTDDLTAASEKLAVVLDVRETRVKRDPARAKYPTVLVLDHNPFHDERGPVRLASPVADAARWSLWDGVPVGLDELGKWSTLRLVGRNLLLGGEPEAGKSVALGTALAAAALDPMARLSGLDAKQVELALWEPVMGGGVVYNDIDAAIDLLGGLIAEMDRRYDQLAQLGIRSVSRSLGWLVEVLTIDELRFFTAHPDKQKRTAFNLLLIDLVARGRAAGIIVLAATQKPSSDVVPTSVRDLFAYRWALRCTTRDASDTILGAGWATEGYSAGVIDAIDRGVGLLLAEGGMPEFTKAAYLDDDAIRRVVTRGVGLREVV</sequence>
<dbReference type="PROSITE" id="PS50901">
    <property type="entry name" value="FTSK"/>
    <property type="match status" value="1"/>
</dbReference>
<dbReference type="SUPFAM" id="SSF52540">
    <property type="entry name" value="P-loop containing nucleoside triphosphate hydrolases"/>
    <property type="match status" value="1"/>
</dbReference>
<evidence type="ECO:0000256" key="3">
    <source>
        <dbReference type="PROSITE-ProRule" id="PRU00289"/>
    </source>
</evidence>
<dbReference type="AlphaFoldDB" id="A0A7W7W5V8"/>
<reference evidence="5 6" key="1">
    <citation type="submission" date="2020-08" db="EMBL/GenBank/DDBJ databases">
        <title>Sequencing the genomes of 1000 actinobacteria strains.</title>
        <authorList>
            <person name="Klenk H.-P."/>
        </authorList>
    </citation>
    <scope>NUCLEOTIDE SEQUENCE [LARGE SCALE GENOMIC DNA]</scope>
    <source>
        <strain evidence="5 6">DSM 102030</strain>
    </source>
</reference>
<evidence type="ECO:0000256" key="2">
    <source>
        <dbReference type="ARBA" id="ARBA00022840"/>
    </source>
</evidence>
<dbReference type="Proteomes" id="UP000523007">
    <property type="component" value="Unassembled WGS sequence"/>
</dbReference>